<evidence type="ECO:0000313" key="1">
    <source>
        <dbReference type="EnsemblPlants" id="AVESA.00010b.r2.1AG0023490.2.CDS.1"/>
    </source>
</evidence>
<dbReference type="EnsemblPlants" id="AVESA.00010b.r2.1AG0023490.2">
    <property type="protein sequence ID" value="AVESA.00010b.r2.1AG0023490.2.CDS.1"/>
    <property type="gene ID" value="AVESA.00010b.r2.1AG0023490"/>
</dbReference>
<name>A0ACD5TB75_AVESA</name>
<reference evidence="1" key="2">
    <citation type="submission" date="2025-09" db="UniProtKB">
        <authorList>
            <consortium name="EnsemblPlants"/>
        </authorList>
    </citation>
    <scope>IDENTIFICATION</scope>
</reference>
<reference evidence="1" key="1">
    <citation type="submission" date="2021-05" db="EMBL/GenBank/DDBJ databases">
        <authorList>
            <person name="Scholz U."/>
            <person name="Mascher M."/>
            <person name="Fiebig A."/>
        </authorList>
    </citation>
    <scope>NUCLEOTIDE SEQUENCE [LARGE SCALE GENOMIC DNA]</scope>
</reference>
<organism evidence="1 2">
    <name type="scientific">Avena sativa</name>
    <name type="common">Oat</name>
    <dbReference type="NCBI Taxonomy" id="4498"/>
    <lineage>
        <taxon>Eukaryota</taxon>
        <taxon>Viridiplantae</taxon>
        <taxon>Streptophyta</taxon>
        <taxon>Embryophyta</taxon>
        <taxon>Tracheophyta</taxon>
        <taxon>Spermatophyta</taxon>
        <taxon>Magnoliopsida</taxon>
        <taxon>Liliopsida</taxon>
        <taxon>Poales</taxon>
        <taxon>Poaceae</taxon>
        <taxon>BOP clade</taxon>
        <taxon>Pooideae</taxon>
        <taxon>Poodae</taxon>
        <taxon>Poeae</taxon>
        <taxon>Poeae Chloroplast Group 1 (Aveneae type)</taxon>
        <taxon>Aveninae</taxon>
        <taxon>Avena</taxon>
    </lineage>
</organism>
<sequence length="384" mass="42669">MLHLRAYVASHLLSSPSTSAISTLRRLISAAAPAISPHPRFAVEDYLVHTCGLTRAQALRASTQLSHFKSRAKPDAVLAFLADLGLSSTAVAAIVATDPKFLCAGVERTLAPVVAGLTELGLSRSEVTRLVSLHPSHFRRRSIVSSLQYYLPLFGSSGNLLLVLERDTYLVGSNLEKVVKPNVLFLRQCGLMDSDIAKICVSRSRILTAKPGRVQAMVACAESIGVPRGSGMFMRALRAVAFLSEDYIATKVKYLKKIFRWSDAEVRHAVSKYPYVVPSGEDMLQRKSEFLISEMGLEPAYIAHRPIMISLSIKGRLRPRYYVLKFLDVNGLLDQNPDYYYVFKMREEVFVKKFICPHKEAAPHLAQDYAATCKGEVPTNFRFT</sequence>
<keyword evidence="2" id="KW-1185">Reference proteome</keyword>
<protein>
    <submittedName>
        <fullName evidence="1">Uncharacterized protein</fullName>
    </submittedName>
</protein>
<proteinExistence type="predicted"/>
<dbReference type="Proteomes" id="UP001732700">
    <property type="component" value="Chromosome 1A"/>
</dbReference>
<accession>A0ACD5TB75</accession>
<evidence type="ECO:0000313" key="2">
    <source>
        <dbReference type="Proteomes" id="UP001732700"/>
    </source>
</evidence>